<dbReference type="InterPro" id="IPR002797">
    <property type="entry name" value="Polysacc_synth"/>
</dbReference>
<dbReference type="InterPro" id="IPR050833">
    <property type="entry name" value="Poly_Biosynth_Transport"/>
</dbReference>
<dbReference type="PANTHER" id="PTHR30250">
    <property type="entry name" value="PST FAMILY PREDICTED COLANIC ACID TRANSPORTER"/>
    <property type="match status" value="1"/>
</dbReference>
<proteinExistence type="predicted"/>
<name>A0A1I6TAB4_9GAMM</name>
<dbReference type="PANTHER" id="PTHR30250:SF11">
    <property type="entry name" value="O-ANTIGEN TRANSPORTER-RELATED"/>
    <property type="match status" value="1"/>
</dbReference>
<reference evidence="8" key="1">
    <citation type="submission" date="2016-10" db="EMBL/GenBank/DDBJ databases">
        <authorList>
            <person name="Varghese N."/>
            <person name="Submissions S."/>
        </authorList>
    </citation>
    <scope>NUCLEOTIDE SEQUENCE [LARGE SCALE GENOMIC DNA]</scope>
    <source>
        <strain evidence="8">ANC 5076</strain>
    </source>
</reference>
<feature type="transmembrane region" description="Helical" evidence="6">
    <location>
        <begin position="228"/>
        <end position="250"/>
    </location>
</feature>
<keyword evidence="5 6" id="KW-0472">Membrane</keyword>
<feature type="transmembrane region" description="Helical" evidence="6">
    <location>
        <begin position="196"/>
        <end position="216"/>
    </location>
</feature>
<evidence type="ECO:0000256" key="2">
    <source>
        <dbReference type="ARBA" id="ARBA00022475"/>
    </source>
</evidence>
<keyword evidence="4 6" id="KW-1133">Transmembrane helix</keyword>
<evidence type="ECO:0000256" key="6">
    <source>
        <dbReference type="SAM" id="Phobius"/>
    </source>
</evidence>
<evidence type="ECO:0000256" key="4">
    <source>
        <dbReference type="ARBA" id="ARBA00022989"/>
    </source>
</evidence>
<organism evidence="7 8">
    <name type="scientific">Acinetobacter bohemicus</name>
    <dbReference type="NCBI Taxonomy" id="1435036"/>
    <lineage>
        <taxon>Bacteria</taxon>
        <taxon>Pseudomonadati</taxon>
        <taxon>Pseudomonadota</taxon>
        <taxon>Gammaproteobacteria</taxon>
        <taxon>Moraxellales</taxon>
        <taxon>Moraxellaceae</taxon>
        <taxon>Acinetobacter</taxon>
    </lineage>
</organism>
<feature type="transmembrane region" description="Helical" evidence="6">
    <location>
        <begin position="135"/>
        <end position="152"/>
    </location>
</feature>
<keyword evidence="2" id="KW-1003">Cell membrane</keyword>
<evidence type="ECO:0000256" key="5">
    <source>
        <dbReference type="ARBA" id="ARBA00023136"/>
    </source>
</evidence>
<feature type="transmembrane region" description="Helical" evidence="6">
    <location>
        <begin position="340"/>
        <end position="356"/>
    </location>
</feature>
<keyword evidence="8" id="KW-1185">Reference proteome</keyword>
<dbReference type="AlphaFoldDB" id="A0A1I6TAB4"/>
<dbReference type="Pfam" id="PF01943">
    <property type="entry name" value="Polysacc_synt"/>
    <property type="match status" value="1"/>
</dbReference>
<accession>A0A1I6TAB4</accession>
<sequence length="393" mass="45271">MNKVLINLSASLTYALVQWLIITIISREMSVSDAGIYAYYLAIFSPLAILCSLGIRNNIATDINKDYLDKEYKSLRNIGLVVYFSVFLILFCFFNKSSFILCSIFLFKLIDLISELTYGSWIRAGKTNLYGISRLLKSAITLLVMAICLISLNYYDKLIYVYFFISLIVIVLFDNRWKIRASKEDNDFLGKGLRNLFLFSLPLIFSSFVVSLNVGVPRFFLSSVSMDAVAIYTMLTYFGSIAIMPLMSAYPVYMSTFSNKSLDRRKLLKKITFLTILYSLGYLVFILIFCPLFMEYIYKITDFTMQDVLLSGIFGSLQILLVWQNFLITCERKFKVLFKNNVLNFFLVLFFCGLLVSKYLLFGGLLAMCLASFILILLNFREIRSFDFNGRDI</sequence>
<feature type="transmembrane region" description="Helical" evidence="6">
    <location>
        <begin position="362"/>
        <end position="380"/>
    </location>
</feature>
<protein>
    <submittedName>
        <fullName evidence="7">Membrane protein involved in the export of O-antigen and teichoic acid</fullName>
    </submittedName>
</protein>
<dbReference type="GO" id="GO:0005886">
    <property type="term" value="C:plasma membrane"/>
    <property type="evidence" value="ECO:0007669"/>
    <property type="project" value="UniProtKB-SubCell"/>
</dbReference>
<feature type="transmembrane region" description="Helical" evidence="6">
    <location>
        <begin position="37"/>
        <end position="55"/>
    </location>
</feature>
<evidence type="ECO:0000313" key="8">
    <source>
        <dbReference type="Proteomes" id="UP000182827"/>
    </source>
</evidence>
<evidence type="ECO:0000256" key="3">
    <source>
        <dbReference type="ARBA" id="ARBA00022692"/>
    </source>
</evidence>
<feature type="transmembrane region" description="Helical" evidence="6">
    <location>
        <begin position="158"/>
        <end position="175"/>
    </location>
</feature>
<dbReference type="EMBL" id="FOZU01000010">
    <property type="protein sequence ID" value="SFS86154.1"/>
    <property type="molecule type" value="Genomic_DNA"/>
</dbReference>
<feature type="transmembrane region" description="Helical" evidence="6">
    <location>
        <begin position="271"/>
        <end position="294"/>
    </location>
</feature>
<dbReference type="Proteomes" id="UP000182827">
    <property type="component" value="Unassembled WGS sequence"/>
</dbReference>
<feature type="transmembrane region" description="Helical" evidence="6">
    <location>
        <begin position="309"/>
        <end position="328"/>
    </location>
</feature>
<feature type="transmembrane region" description="Helical" evidence="6">
    <location>
        <begin position="75"/>
        <end position="94"/>
    </location>
</feature>
<feature type="transmembrane region" description="Helical" evidence="6">
    <location>
        <begin position="6"/>
        <end position="25"/>
    </location>
</feature>
<gene>
    <name evidence="7" type="ORF">SAMN05444586_101053</name>
</gene>
<evidence type="ECO:0000256" key="1">
    <source>
        <dbReference type="ARBA" id="ARBA00004651"/>
    </source>
</evidence>
<keyword evidence="3 6" id="KW-0812">Transmembrane</keyword>
<dbReference type="RefSeq" id="WP_074945891.1">
    <property type="nucleotide sequence ID" value="NZ_FOZU01000010.1"/>
</dbReference>
<evidence type="ECO:0000313" key="7">
    <source>
        <dbReference type="EMBL" id="SFS86154.1"/>
    </source>
</evidence>
<comment type="subcellular location">
    <subcellularLocation>
        <location evidence="1">Cell membrane</location>
        <topology evidence="1">Multi-pass membrane protein</topology>
    </subcellularLocation>
</comment>